<evidence type="ECO:0000313" key="1">
    <source>
        <dbReference type="EMBL" id="TWU25125.1"/>
    </source>
</evidence>
<proteinExistence type="predicted"/>
<gene>
    <name evidence="1" type="ORF">Pla52o_14230</name>
</gene>
<accession>A0A5C6CM27</accession>
<evidence type="ECO:0000313" key="2">
    <source>
        <dbReference type="Proteomes" id="UP000316304"/>
    </source>
</evidence>
<comment type="caution">
    <text evidence="1">The sequence shown here is derived from an EMBL/GenBank/DDBJ whole genome shotgun (WGS) entry which is preliminary data.</text>
</comment>
<reference evidence="1 2" key="1">
    <citation type="submission" date="2019-02" db="EMBL/GenBank/DDBJ databases">
        <title>Deep-cultivation of Planctomycetes and their phenomic and genomic characterization uncovers novel biology.</title>
        <authorList>
            <person name="Wiegand S."/>
            <person name="Jogler M."/>
            <person name="Boedeker C."/>
            <person name="Pinto D."/>
            <person name="Vollmers J."/>
            <person name="Rivas-Marin E."/>
            <person name="Kohn T."/>
            <person name="Peeters S.H."/>
            <person name="Heuer A."/>
            <person name="Rast P."/>
            <person name="Oberbeckmann S."/>
            <person name="Bunk B."/>
            <person name="Jeske O."/>
            <person name="Meyerdierks A."/>
            <person name="Storesund J.E."/>
            <person name="Kallscheuer N."/>
            <person name="Luecker S."/>
            <person name="Lage O.M."/>
            <person name="Pohl T."/>
            <person name="Merkel B.J."/>
            <person name="Hornburger P."/>
            <person name="Mueller R.-W."/>
            <person name="Bruemmer F."/>
            <person name="Labrenz M."/>
            <person name="Spormann A.M."/>
            <person name="Op Den Camp H."/>
            <person name="Overmann J."/>
            <person name="Amann R."/>
            <person name="Jetten M.S.M."/>
            <person name="Mascher T."/>
            <person name="Medema M.H."/>
            <person name="Devos D.P."/>
            <person name="Kaster A.-K."/>
            <person name="Ovreas L."/>
            <person name="Rohde M."/>
            <person name="Galperin M.Y."/>
            <person name="Jogler C."/>
        </authorList>
    </citation>
    <scope>NUCLEOTIDE SEQUENCE [LARGE SCALE GENOMIC DNA]</scope>
    <source>
        <strain evidence="1 2">Pla52o</strain>
    </source>
</reference>
<dbReference type="Proteomes" id="UP000316304">
    <property type="component" value="Unassembled WGS sequence"/>
</dbReference>
<dbReference type="AlphaFoldDB" id="A0A5C6CM27"/>
<dbReference type="OrthoDB" id="289170at2"/>
<protein>
    <recommendedName>
        <fullName evidence="3">DUF3618 domain-containing protein</fullName>
    </recommendedName>
</protein>
<organism evidence="1 2">
    <name type="scientific">Novipirellula galeiformis</name>
    <dbReference type="NCBI Taxonomy" id="2528004"/>
    <lineage>
        <taxon>Bacteria</taxon>
        <taxon>Pseudomonadati</taxon>
        <taxon>Planctomycetota</taxon>
        <taxon>Planctomycetia</taxon>
        <taxon>Pirellulales</taxon>
        <taxon>Pirellulaceae</taxon>
        <taxon>Novipirellula</taxon>
    </lineage>
</organism>
<name>A0A5C6CM27_9BACT</name>
<dbReference type="EMBL" id="SJPT01000002">
    <property type="protein sequence ID" value="TWU25125.1"/>
    <property type="molecule type" value="Genomic_DNA"/>
</dbReference>
<evidence type="ECO:0008006" key="3">
    <source>
        <dbReference type="Google" id="ProtNLM"/>
    </source>
</evidence>
<keyword evidence="2" id="KW-1185">Reference proteome</keyword>
<sequence length="141" mass="15739">MATTLATRKQSEAIRVRMREIRSELPYDVDDARQRVKQLSDWKYHMARHPWPILAAATVLGYMLVPGKRGSHPVVVERQSAPDAPAPRGVLGGIAGAVATLLLRQAATMATTQISHAFSSKYHSLYPSIKDRATEYHDRTF</sequence>
<dbReference type="RefSeq" id="WP_146593811.1">
    <property type="nucleotide sequence ID" value="NZ_SJPT01000002.1"/>
</dbReference>